<protein>
    <submittedName>
        <fullName evidence="1">Uncharacterized protein</fullName>
    </submittedName>
</protein>
<evidence type="ECO:0000313" key="1">
    <source>
        <dbReference type="EMBL" id="UWX64299.1"/>
    </source>
</evidence>
<name>A0ABY5YJ65_9DEIO</name>
<keyword evidence="2" id="KW-1185">Reference proteome</keyword>
<accession>A0ABY5YJ65</accession>
<evidence type="ECO:0000313" key="2">
    <source>
        <dbReference type="Proteomes" id="UP001060261"/>
    </source>
</evidence>
<reference evidence="1" key="1">
    <citation type="submission" date="2022-09" db="EMBL/GenBank/DDBJ databases">
        <title>genome sequence of Deinococcus rubellus.</title>
        <authorList>
            <person name="Srinivasan S."/>
        </authorList>
    </citation>
    <scope>NUCLEOTIDE SEQUENCE</scope>
    <source>
        <strain evidence="1">Ant6</strain>
    </source>
</reference>
<organism evidence="1 2">
    <name type="scientific">Deinococcus rubellus</name>
    <dbReference type="NCBI Taxonomy" id="1889240"/>
    <lineage>
        <taxon>Bacteria</taxon>
        <taxon>Thermotogati</taxon>
        <taxon>Deinococcota</taxon>
        <taxon>Deinococci</taxon>
        <taxon>Deinococcales</taxon>
        <taxon>Deinococcaceae</taxon>
        <taxon>Deinococcus</taxon>
    </lineage>
</organism>
<dbReference type="RefSeq" id="WP_260560574.1">
    <property type="nucleotide sequence ID" value="NZ_BAABEC010000077.1"/>
</dbReference>
<sequence length="221" mass="24308">MPRLNLATLTAEELQHLLGEAAAQRLLPDISSARLAGRPSPGPEVTHELSFEARDERDWGASPEQSRSIRALDHELQQLGAQPLGVFYAPQLAGARHQRAYLLDQDTALALRWSETPDAQTLPPFVQAVTLSRDKASGIAASLSSTSGLPFSPGSSEELDVRLLPGAAMSEFLAAHRQLAIRHGRGQKLMGEADWMRAFQTVRQLNYQSWTRRGLLLRDGR</sequence>
<gene>
    <name evidence="1" type="ORF">N0D28_01085</name>
</gene>
<dbReference type="EMBL" id="CP104213">
    <property type="protein sequence ID" value="UWX64299.1"/>
    <property type="molecule type" value="Genomic_DNA"/>
</dbReference>
<proteinExistence type="predicted"/>
<dbReference type="Proteomes" id="UP001060261">
    <property type="component" value="Chromosome"/>
</dbReference>